<evidence type="ECO:0000313" key="2">
    <source>
        <dbReference type="EMBL" id="KAK3349463.1"/>
    </source>
</evidence>
<dbReference type="AlphaFoldDB" id="A0AAJ0MCF4"/>
<dbReference type="EMBL" id="JAUIQD010000005">
    <property type="protein sequence ID" value="KAK3349463.1"/>
    <property type="molecule type" value="Genomic_DNA"/>
</dbReference>
<reference evidence="2" key="2">
    <citation type="submission" date="2023-06" db="EMBL/GenBank/DDBJ databases">
        <authorList>
            <consortium name="Lawrence Berkeley National Laboratory"/>
            <person name="Haridas S."/>
            <person name="Hensen N."/>
            <person name="Bonometti L."/>
            <person name="Westerberg I."/>
            <person name="Brannstrom I.O."/>
            <person name="Guillou S."/>
            <person name="Cros-Aarteil S."/>
            <person name="Calhoun S."/>
            <person name="Kuo A."/>
            <person name="Mondo S."/>
            <person name="Pangilinan J."/>
            <person name="Riley R."/>
            <person name="Labutti K."/>
            <person name="Andreopoulos B."/>
            <person name="Lipzen A."/>
            <person name="Chen C."/>
            <person name="Yanf M."/>
            <person name="Daum C."/>
            <person name="Ng V."/>
            <person name="Clum A."/>
            <person name="Steindorff A."/>
            <person name="Ohm R."/>
            <person name="Martin F."/>
            <person name="Silar P."/>
            <person name="Natvig D."/>
            <person name="Lalanne C."/>
            <person name="Gautier V."/>
            <person name="Ament-Velasquez S.L."/>
            <person name="Kruys A."/>
            <person name="Hutchinson M.I."/>
            <person name="Powell A.J."/>
            <person name="Barry K."/>
            <person name="Miller A.N."/>
            <person name="Grigoriev I.V."/>
            <person name="Debuchy R."/>
            <person name="Gladieux P."/>
            <person name="Thoren M.H."/>
            <person name="Johannesson H."/>
        </authorList>
    </citation>
    <scope>NUCLEOTIDE SEQUENCE</scope>
    <source>
        <strain evidence="2">CBS 955.72</strain>
    </source>
</reference>
<organism evidence="2 3">
    <name type="scientific">Lasiosphaeria hispida</name>
    <dbReference type="NCBI Taxonomy" id="260671"/>
    <lineage>
        <taxon>Eukaryota</taxon>
        <taxon>Fungi</taxon>
        <taxon>Dikarya</taxon>
        <taxon>Ascomycota</taxon>
        <taxon>Pezizomycotina</taxon>
        <taxon>Sordariomycetes</taxon>
        <taxon>Sordariomycetidae</taxon>
        <taxon>Sordariales</taxon>
        <taxon>Lasiosphaeriaceae</taxon>
        <taxon>Lasiosphaeria</taxon>
    </lineage>
</organism>
<comment type="caution">
    <text evidence="2">The sequence shown here is derived from an EMBL/GenBank/DDBJ whole genome shotgun (WGS) entry which is preliminary data.</text>
</comment>
<keyword evidence="1" id="KW-0732">Signal</keyword>
<evidence type="ECO:0008006" key="4">
    <source>
        <dbReference type="Google" id="ProtNLM"/>
    </source>
</evidence>
<name>A0AAJ0MCF4_9PEZI</name>
<protein>
    <recommendedName>
        <fullName evidence="4">Secreted protein</fullName>
    </recommendedName>
</protein>
<sequence length="105" mass="11707">MFNLCSMNLQLIGLFIPPLLLSRAVPPRSLFPSGRSPNEPPPLTDGLNRYFHPTHIRCPGARGSSGKLGWESGITASHNLVFVTEVLSRRAWAFWLLEPLRVQAE</sequence>
<evidence type="ECO:0000256" key="1">
    <source>
        <dbReference type="SAM" id="SignalP"/>
    </source>
</evidence>
<feature type="chain" id="PRO_5042500635" description="Secreted protein" evidence="1">
    <location>
        <begin position="25"/>
        <end position="105"/>
    </location>
</feature>
<keyword evidence="3" id="KW-1185">Reference proteome</keyword>
<feature type="signal peptide" evidence="1">
    <location>
        <begin position="1"/>
        <end position="24"/>
    </location>
</feature>
<dbReference type="Proteomes" id="UP001275084">
    <property type="component" value="Unassembled WGS sequence"/>
</dbReference>
<gene>
    <name evidence="2" type="ORF">B0T25DRAFT_243835</name>
</gene>
<reference evidence="2" key="1">
    <citation type="journal article" date="2023" name="Mol. Phylogenet. Evol.">
        <title>Genome-scale phylogeny and comparative genomics of the fungal order Sordariales.</title>
        <authorList>
            <person name="Hensen N."/>
            <person name="Bonometti L."/>
            <person name="Westerberg I."/>
            <person name="Brannstrom I.O."/>
            <person name="Guillou S."/>
            <person name="Cros-Aarteil S."/>
            <person name="Calhoun S."/>
            <person name="Haridas S."/>
            <person name="Kuo A."/>
            <person name="Mondo S."/>
            <person name="Pangilinan J."/>
            <person name="Riley R."/>
            <person name="LaButti K."/>
            <person name="Andreopoulos B."/>
            <person name="Lipzen A."/>
            <person name="Chen C."/>
            <person name="Yan M."/>
            <person name="Daum C."/>
            <person name="Ng V."/>
            <person name="Clum A."/>
            <person name="Steindorff A."/>
            <person name="Ohm R.A."/>
            <person name="Martin F."/>
            <person name="Silar P."/>
            <person name="Natvig D.O."/>
            <person name="Lalanne C."/>
            <person name="Gautier V."/>
            <person name="Ament-Velasquez S.L."/>
            <person name="Kruys A."/>
            <person name="Hutchinson M.I."/>
            <person name="Powell A.J."/>
            <person name="Barry K."/>
            <person name="Miller A.N."/>
            <person name="Grigoriev I.V."/>
            <person name="Debuchy R."/>
            <person name="Gladieux P."/>
            <person name="Hiltunen Thoren M."/>
            <person name="Johannesson H."/>
        </authorList>
    </citation>
    <scope>NUCLEOTIDE SEQUENCE</scope>
    <source>
        <strain evidence="2">CBS 955.72</strain>
    </source>
</reference>
<proteinExistence type="predicted"/>
<evidence type="ECO:0000313" key="3">
    <source>
        <dbReference type="Proteomes" id="UP001275084"/>
    </source>
</evidence>
<accession>A0AAJ0MCF4</accession>